<organism evidence="1 2">
    <name type="scientific">Elysia marginata</name>
    <dbReference type="NCBI Taxonomy" id="1093978"/>
    <lineage>
        <taxon>Eukaryota</taxon>
        <taxon>Metazoa</taxon>
        <taxon>Spiralia</taxon>
        <taxon>Lophotrochozoa</taxon>
        <taxon>Mollusca</taxon>
        <taxon>Gastropoda</taxon>
        <taxon>Heterobranchia</taxon>
        <taxon>Euthyneura</taxon>
        <taxon>Panpulmonata</taxon>
        <taxon>Sacoglossa</taxon>
        <taxon>Placobranchoidea</taxon>
        <taxon>Plakobranchidae</taxon>
        <taxon>Elysia</taxon>
    </lineage>
</organism>
<dbReference type="CDD" id="cd23767">
    <property type="entry name" value="IQCD"/>
    <property type="match status" value="1"/>
</dbReference>
<dbReference type="InterPro" id="IPR000048">
    <property type="entry name" value="IQ_motif_EF-hand-BS"/>
</dbReference>
<dbReference type="EMBL" id="BMAT01008556">
    <property type="protein sequence ID" value="GFR87885.1"/>
    <property type="molecule type" value="Genomic_DNA"/>
</dbReference>
<proteinExistence type="predicted"/>
<evidence type="ECO:0000313" key="1">
    <source>
        <dbReference type="EMBL" id="GFR87885.1"/>
    </source>
</evidence>
<accession>A0AAV4GST9</accession>
<dbReference type="Pfam" id="PF00612">
    <property type="entry name" value="IQ"/>
    <property type="match status" value="1"/>
</dbReference>
<evidence type="ECO:0000313" key="2">
    <source>
        <dbReference type="Proteomes" id="UP000762676"/>
    </source>
</evidence>
<reference evidence="1 2" key="1">
    <citation type="journal article" date="2021" name="Elife">
        <title>Chloroplast acquisition without the gene transfer in kleptoplastic sea slugs, Plakobranchus ocellatus.</title>
        <authorList>
            <person name="Maeda T."/>
            <person name="Takahashi S."/>
            <person name="Yoshida T."/>
            <person name="Shimamura S."/>
            <person name="Takaki Y."/>
            <person name="Nagai Y."/>
            <person name="Toyoda A."/>
            <person name="Suzuki Y."/>
            <person name="Arimoto A."/>
            <person name="Ishii H."/>
            <person name="Satoh N."/>
            <person name="Nishiyama T."/>
            <person name="Hasebe M."/>
            <person name="Maruyama T."/>
            <person name="Minagawa J."/>
            <person name="Obokata J."/>
            <person name="Shigenobu S."/>
        </authorList>
    </citation>
    <scope>NUCLEOTIDE SEQUENCE [LARGE SCALE GENOMIC DNA]</scope>
</reference>
<gene>
    <name evidence="1" type="ORF">ElyMa_004235900</name>
</gene>
<dbReference type="SMART" id="SM00015">
    <property type="entry name" value="IQ"/>
    <property type="match status" value="1"/>
</dbReference>
<comment type="caution">
    <text evidence="1">The sequence shown here is derived from an EMBL/GenBank/DDBJ whole genome shotgun (WGS) entry which is preliminary data.</text>
</comment>
<dbReference type="AlphaFoldDB" id="A0AAV4GST9"/>
<sequence length="82" mass="9731">MYLLYQYTGFGLATEDCRGRDASDIRDSAETKAATHIQKVYRGHLGRKEYTNRLYARYIQEEQLRFEKMEQQVHEGQLLVNK</sequence>
<name>A0AAV4GST9_9GAST</name>
<protein>
    <submittedName>
        <fullName evidence="1">Uncharacterized protein</fullName>
    </submittedName>
</protein>
<dbReference type="PROSITE" id="PS50096">
    <property type="entry name" value="IQ"/>
    <property type="match status" value="1"/>
</dbReference>
<keyword evidence="2" id="KW-1185">Reference proteome</keyword>
<dbReference type="Proteomes" id="UP000762676">
    <property type="component" value="Unassembled WGS sequence"/>
</dbReference>
<dbReference type="Gene3D" id="1.20.5.190">
    <property type="match status" value="1"/>
</dbReference>